<sequence length="130" mass="15286">MPNTTAKKDYTQYSEKQLFNLIHQLERKIKKMQNDRVSFKEKMAKELEKRDQNFKDKIDALNELLQKISQAFDDKRDCCLGRKIPNIQTQQAMRDALNGVNLTQIDSLDDLTNELKRENNKGFENVCFSV</sequence>
<protein>
    <recommendedName>
        <fullName evidence="4">R4 protein</fullName>
    </recommendedName>
</protein>
<evidence type="ECO:0000313" key="2">
    <source>
        <dbReference type="EMBL" id="PDX08759.1"/>
    </source>
</evidence>
<accession>A0A083YCV3</accession>
<evidence type="ECO:0008006" key="4">
    <source>
        <dbReference type="Google" id="ProtNLM"/>
    </source>
</evidence>
<gene>
    <name evidence="2" type="ORF">BB406_03890</name>
</gene>
<evidence type="ECO:0000313" key="3">
    <source>
        <dbReference type="Proteomes" id="UP000220501"/>
    </source>
</evidence>
<dbReference type="RefSeq" id="WP_033585651.1">
    <property type="nucleotide sequence ID" value="NZ_JOKW01000053.1"/>
</dbReference>
<proteinExistence type="predicted"/>
<keyword evidence="1" id="KW-0175">Coiled coil</keyword>
<feature type="coiled-coil region" evidence="1">
    <location>
        <begin position="15"/>
        <end position="64"/>
    </location>
</feature>
<reference evidence="2 3" key="1">
    <citation type="journal article" date="2017" name="Gut Pathog.">
        <title>Phylogenomics of Colombian Helicobacter pylori isolates.</title>
        <authorList>
            <person name="Gutierrez-Escobar A.J."/>
            <person name="Trujillo E."/>
            <person name="Acevedo O."/>
            <person name="Bravo M.M."/>
        </authorList>
    </citation>
    <scope>NUCLEOTIDE SEQUENCE [LARGE SCALE GENOMIC DNA]</scope>
    <source>
        <strain evidence="2 3">22366</strain>
    </source>
</reference>
<name>A0A083YCV3_HELPX</name>
<organism evidence="2 3">
    <name type="scientific">Helicobacter pylori</name>
    <name type="common">Campylobacter pylori</name>
    <dbReference type="NCBI Taxonomy" id="210"/>
    <lineage>
        <taxon>Bacteria</taxon>
        <taxon>Pseudomonadati</taxon>
        <taxon>Campylobacterota</taxon>
        <taxon>Epsilonproteobacteria</taxon>
        <taxon>Campylobacterales</taxon>
        <taxon>Helicobacteraceae</taxon>
        <taxon>Helicobacter</taxon>
    </lineage>
</organism>
<dbReference type="EMBL" id="MBIN01000038">
    <property type="protein sequence ID" value="PDX08759.1"/>
    <property type="molecule type" value="Genomic_DNA"/>
</dbReference>
<evidence type="ECO:0000256" key="1">
    <source>
        <dbReference type="SAM" id="Coils"/>
    </source>
</evidence>
<dbReference type="Proteomes" id="UP000220501">
    <property type="component" value="Unassembled WGS sequence"/>
</dbReference>
<dbReference type="AlphaFoldDB" id="A0A083YCV3"/>
<comment type="caution">
    <text evidence="2">The sequence shown here is derived from an EMBL/GenBank/DDBJ whole genome shotgun (WGS) entry which is preliminary data.</text>
</comment>